<feature type="compositionally biased region" description="Polar residues" evidence="3">
    <location>
        <begin position="40"/>
        <end position="53"/>
    </location>
</feature>
<evidence type="ECO:0000256" key="2">
    <source>
        <dbReference type="ARBA" id="ARBA00022517"/>
    </source>
</evidence>
<keyword evidence="2" id="KW-0690">Ribosome biogenesis</keyword>
<dbReference type="GO" id="GO:0005096">
    <property type="term" value="F:GTPase activator activity"/>
    <property type="evidence" value="ECO:0007669"/>
    <property type="project" value="UniProtKB-KW"/>
</dbReference>
<protein>
    <submittedName>
        <fullName evidence="4">GTPase-activating protein</fullName>
    </submittedName>
</protein>
<keyword evidence="5" id="KW-1185">Reference proteome</keyword>
<accession>A0A3N5Y7J9</accession>
<feature type="compositionally biased region" description="Basic and acidic residues" evidence="3">
    <location>
        <begin position="18"/>
        <end position="28"/>
    </location>
</feature>
<organism evidence="4 5">
    <name type="scientific">Alteromonas sediminis</name>
    <dbReference type="NCBI Taxonomy" id="2259342"/>
    <lineage>
        <taxon>Bacteria</taxon>
        <taxon>Pseudomonadati</taxon>
        <taxon>Pseudomonadota</taxon>
        <taxon>Gammaproteobacteria</taxon>
        <taxon>Alteromonadales</taxon>
        <taxon>Alteromonadaceae</taxon>
        <taxon>Alteromonas/Salinimonas group</taxon>
        <taxon>Alteromonas</taxon>
    </lineage>
</organism>
<evidence type="ECO:0000256" key="1">
    <source>
        <dbReference type="ARBA" id="ARBA00022468"/>
    </source>
</evidence>
<dbReference type="NCBIfam" id="NF003560">
    <property type="entry name" value="PRK05244.1-1"/>
    <property type="match status" value="1"/>
</dbReference>
<name>A0A3N5Y7J9_9ALTE</name>
<keyword evidence="1" id="KW-0343">GTPase activation</keyword>
<evidence type="ECO:0000256" key="3">
    <source>
        <dbReference type="SAM" id="MobiDB-lite"/>
    </source>
</evidence>
<dbReference type="AlphaFoldDB" id="A0A3N5Y7J9"/>
<dbReference type="Pfam" id="PF04220">
    <property type="entry name" value="YihI"/>
    <property type="match status" value="1"/>
</dbReference>
<gene>
    <name evidence="4" type="ORF">DRW07_11985</name>
</gene>
<dbReference type="OrthoDB" id="5677577at2"/>
<feature type="region of interest" description="Disordered" evidence="3">
    <location>
        <begin position="1"/>
        <end position="67"/>
    </location>
</feature>
<comment type="caution">
    <text evidence="4">The sequence shown here is derived from an EMBL/GenBank/DDBJ whole genome shotgun (WGS) entry which is preliminary data.</text>
</comment>
<dbReference type="InterPro" id="IPR007336">
    <property type="entry name" value="YihI"/>
</dbReference>
<evidence type="ECO:0000313" key="4">
    <source>
        <dbReference type="EMBL" id="RPJ66789.1"/>
    </source>
</evidence>
<dbReference type="EMBL" id="RPOK01000003">
    <property type="protein sequence ID" value="RPJ66789.1"/>
    <property type="molecule type" value="Genomic_DNA"/>
</dbReference>
<feature type="region of interest" description="Disordered" evidence="3">
    <location>
        <begin position="134"/>
        <end position="163"/>
    </location>
</feature>
<dbReference type="Proteomes" id="UP000275281">
    <property type="component" value="Unassembled WGS sequence"/>
</dbReference>
<dbReference type="RefSeq" id="WP_124028145.1">
    <property type="nucleotide sequence ID" value="NZ_JBHRSN010000006.1"/>
</dbReference>
<dbReference type="GO" id="GO:0042254">
    <property type="term" value="P:ribosome biogenesis"/>
    <property type="evidence" value="ECO:0007669"/>
    <property type="project" value="UniProtKB-KW"/>
</dbReference>
<evidence type="ECO:0000313" key="5">
    <source>
        <dbReference type="Proteomes" id="UP000275281"/>
    </source>
</evidence>
<sequence length="163" mass="18446">MPRQKKTRKIGQIGTPKSSDRHVHEKTNTRTKKKAGRPSGSRNNMDKATQNKPKANHKSTDPRHGSKRLIALTQEIKRYATPNEELAAIEADNRLSTLLDKAERGEALNKAQQAYVDEKLKRHAILCDMLGISAEQEEDSERSDPFDKLDAISMQDFVEPDKQ</sequence>
<reference evidence="4 5" key="1">
    <citation type="submission" date="2018-11" db="EMBL/GenBank/DDBJ databases">
        <authorList>
            <person name="Ye M.-Q."/>
            <person name="Du Z.-J."/>
        </authorList>
    </citation>
    <scope>NUCLEOTIDE SEQUENCE [LARGE SCALE GENOMIC DNA]</scope>
    <source>
        <strain evidence="4 5">U0105</strain>
    </source>
</reference>
<proteinExistence type="predicted"/>